<dbReference type="CDD" id="cd03188">
    <property type="entry name" value="GST_C_Beta"/>
    <property type="match status" value="1"/>
</dbReference>
<dbReference type="SFLD" id="SFLDS00019">
    <property type="entry name" value="Glutathione_Transferase_(cytos"/>
    <property type="match status" value="1"/>
</dbReference>
<dbReference type="InterPro" id="IPR004045">
    <property type="entry name" value="Glutathione_S-Trfase_N"/>
</dbReference>
<organism evidence="3 4">
    <name type="scientific">Komagataeibacter rhaeticus</name>
    <dbReference type="NCBI Taxonomy" id="215221"/>
    <lineage>
        <taxon>Bacteria</taxon>
        <taxon>Pseudomonadati</taxon>
        <taxon>Pseudomonadota</taxon>
        <taxon>Alphaproteobacteria</taxon>
        <taxon>Acetobacterales</taxon>
        <taxon>Acetobacteraceae</taxon>
        <taxon>Komagataeibacter</taxon>
    </lineage>
</organism>
<dbReference type="PANTHER" id="PTHR44051:SF8">
    <property type="entry name" value="GLUTATHIONE S-TRANSFERASE GSTA"/>
    <property type="match status" value="1"/>
</dbReference>
<dbReference type="Pfam" id="PF13409">
    <property type="entry name" value="GST_N_2"/>
    <property type="match status" value="1"/>
</dbReference>
<dbReference type="GO" id="GO:0016740">
    <property type="term" value="F:transferase activity"/>
    <property type="evidence" value="ECO:0007669"/>
    <property type="project" value="UniProtKB-KW"/>
</dbReference>
<dbReference type="InterPro" id="IPR004046">
    <property type="entry name" value="GST_C"/>
</dbReference>
<dbReference type="PROSITE" id="PS50405">
    <property type="entry name" value="GST_CTER"/>
    <property type="match status" value="1"/>
</dbReference>
<keyword evidence="3" id="KW-0808">Transferase</keyword>
<dbReference type="KEGG" id="kre:GWK63_12845"/>
<evidence type="ECO:0000313" key="4">
    <source>
        <dbReference type="Proteomes" id="UP000502533"/>
    </source>
</evidence>
<dbReference type="Pfam" id="PF00043">
    <property type="entry name" value="GST_C"/>
    <property type="match status" value="1"/>
</dbReference>
<dbReference type="GeneID" id="85023051"/>
<reference evidence="3 4" key="1">
    <citation type="submission" date="2020-03" db="EMBL/GenBank/DDBJ databases">
        <title>Isolation of cellulose-producing strains, genome characterization and application of the synthesized cellulose films as an economical and sustainable material for piezoelectric sensor construction.</title>
        <authorList>
            <person name="Mangayil R.K."/>
        </authorList>
    </citation>
    <scope>NUCLEOTIDE SEQUENCE [LARGE SCALE GENOMIC DNA]</scope>
    <source>
        <strain evidence="3 4">ENS 9a1a</strain>
    </source>
</reference>
<dbReference type="Proteomes" id="UP000502533">
    <property type="component" value="Chromosome"/>
</dbReference>
<dbReference type="CDD" id="cd03057">
    <property type="entry name" value="GST_N_Beta"/>
    <property type="match status" value="1"/>
</dbReference>
<evidence type="ECO:0000313" key="3">
    <source>
        <dbReference type="EMBL" id="QIP36249.1"/>
    </source>
</evidence>
<dbReference type="Gene3D" id="1.20.1050.10">
    <property type="match status" value="1"/>
</dbReference>
<dbReference type="AlphaFoldDB" id="A0A858JN10"/>
<dbReference type="SFLD" id="SFLDG01150">
    <property type="entry name" value="Main.1:_Beta-like"/>
    <property type="match status" value="1"/>
</dbReference>
<evidence type="ECO:0000259" key="2">
    <source>
        <dbReference type="PROSITE" id="PS50405"/>
    </source>
</evidence>
<name>A0A858JN10_9PROT</name>
<feature type="domain" description="GST N-terminal" evidence="1">
    <location>
        <begin position="1"/>
        <end position="82"/>
    </location>
</feature>
<gene>
    <name evidence="3" type="ORF">GWK63_12845</name>
</gene>
<dbReference type="Gene3D" id="3.40.30.10">
    <property type="entry name" value="Glutaredoxin"/>
    <property type="match status" value="1"/>
</dbReference>
<protein>
    <submittedName>
        <fullName evidence="3">Glutathione S-transferase</fullName>
    </submittedName>
</protein>
<dbReference type="SUPFAM" id="SSF52833">
    <property type="entry name" value="Thioredoxin-like"/>
    <property type="match status" value="1"/>
</dbReference>
<dbReference type="InterPro" id="IPR040079">
    <property type="entry name" value="Glutathione_S-Trfase"/>
</dbReference>
<evidence type="ECO:0000259" key="1">
    <source>
        <dbReference type="PROSITE" id="PS50404"/>
    </source>
</evidence>
<dbReference type="PANTHER" id="PTHR44051">
    <property type="entry name" value="GLUTATHIONE S-TRANSFERASE-RELATED"/>
    <property type="match status" value="1"/>
</dbReference>
<dbReference type="InterPro" id="IPR010987">
    <property type="entry name" value="Glutathione-S-Trfase_C-like"/>
</dbReference>
<dbReference type="InterPro" id="IPR036249">
    <property type="entry name" value="Thioredoxin-like_sf"/>
</dbReference>
<keyword evidence="4" id="KW-1185">Reference proteome</keyword>
<sequence>MSLKLFFAPGASSLAAHILLREAEIPFTLERVDLIAKLWSGGHYDQINPKLYVPALMLPSGDVLTEGNIILQYISDHAPSKHLLPANHELDRYRALEWLNFIGMEIHKNFITRERHGGVAANFLAKTRDGQAFTRELVTPRLSYVARHLETQPFLLGDHFSAPDAYFFVMLTWAGRLALDISHWPSLTAFFERVKSRPAVAETLQIEGPPHSLTPEG</sequence>
<dbReference type="SUPFAM" id="SSF47616">
    <property type="entry name" value="GST C-terminal domain-like"/>
    <property type="match status" value="1"/>
</dbReference>
<feature type="domain" description="GST C-terminal" evidence="2">
    <location>
        <begin position="88"/>
        <end position="216"/>
    </location>
</feature>
<dbReference type="InterPro" id="IPR036282">
    <property type="entry name" value="Glutathione-S-Trfase_C_sf"/>
</dbReference>
<dbReference type="RefSeq" id="WP_166498152.1">
    <property type="nucleotide sequence ID" value="NZ_CP050139.1"/>
</dbReference>
<proteinExistence type="predicted"/>
<dbReference type="SFLD" id="SFLDG00358">
    <property type="entry name" value="Main_(cytGST)"/>
    <property type="match status" value="1"/>
</dbReference>
<accession>A0A858JN10</accession>
<dbReference type="EMBL" id="CP050139">
    <property type="protein sequence ID" value="QIP36249.1"/>
    <property type="molecule type" value="Genomic_DNA"/>
</dbReference>
<dbReference type="PROSITE" id="PS50404">
    <property type="entry name" value="GST_NTER"/>
    <property type="match status" value="1"/>
</dbReference>